<keyword evidence="1" id="KW-0732">Signal</keyword>
<sequence>MNNMKKMNTLAAGVLAGGMMFSGDVEAANIVVDGGFEGDNTASGAWGAYNDYSHPYSGLGGPQLTVIGTLNDYGYNDDISLDAGAEFHGLGGGSQTIDLTSGGLSLATIAAGDARFAYSAWLAGYNGDNNTVALQLEWLDAGNSVVGSTLLLDRGVTTNQVTTAELIVEGADNGAAADPDYWALYEVKGTIDTAATQARITFVAGTGHVAGGANDWYADNVVLDVVAVPEPSSTALIGLGGLALILRRRK</sequence>
<dbReference type="InterPro" id="IPR013424">
    <property type="entry name" value="Ice-binding_C"/>
</dbReference>
<dbReference type="Pfam" id="PF07589">
    <property type="entry name" value="PEP-CTERM"/>
    <property type="match status" value="1"/>
</dbReference>
<reference evidence="4" key="1">
    <citation type="journal article" date="2019" name="Int. J. Syst. Evol. Microbiol.">
        <title>The Global Catalogue of Microorganisms (GCM) 10K type strain sequencing project: providing services to taxonomists for standard genome sequencing and annotation.</title>
        <authorList>
            <consortium name="The Broad Institute Genomics Platform"/>
            <consortium name="The Broad Institute Genome Sequencing Center for Infectious Disease"/>
            <person name="Wu L."/>
            <person name="Ma J."/>
        </authorList>
    </citation>
    <scope>NUCLEOTIDE SEQUENCE [LARGE SCALE GENOMIC DNA]</scope>
    <source>
        <strain evidence="4">CCUG 57942</strain>
    </source>
</reference>
<evidence type="ECO:0000256" key="1">
    <source>
        <dbReference type="SAM" id="SignalP"/>
    </source>
</evidence>
<gene>
    <name evidence="3" type="ORF">ACFSW8_12815</name>
</gene>
<feature type="domain" description="Ice-binding protein C-terminal" evidence="2">
    <location>
        <begin position="227"/>
        <end position="249"/>
    </location>
</feature>
<feature type="chain" id="PRO_5047344726" evidence="1">
    <location>
        <begin position="28"/>
        <end position="250"/>
    </location>
</feature>
<keyword evidence="4" id="KW-1185">Reference proteome</keyword>
<proteinExistence type="predicted"/>
<feature type="signal peptide" evidence="1">
    <location>
        <begin position="1"/>
        <end position="27"/>
    </location>
</feature>
<evidence type="ECO:0000313" key="4">
    <source>
        <dbReference type="Proteomes" id="UP001597389"/>
    </source>
</evidence>
<comment type="caution">
    <text evidence="3">The sequence shown here is derived from an EMBL/GenBank/DDBJ whole genome shotgun (WGS) entry which is preliminary data.</text>
</comment>
<evidence type="ECO:0000259" key="2">
    <source>
        <dbReference type="Pfam" id="PF07589"/>
    </source>
</evidence>
<protein>
    <submittedName>
        <fullName evidence="3">PEP-CTERM sorting domain-containing protein</fullName>
    </submittedName>
</protein>
<dbReference type="EMBL" id="JBHUJB010000051">
    <property type="protein sequence ID" value="MFD2159784.1"/>
    <property type="molecule type" value="Genomic_DNA"/>
</dbReference>
<evidence type="ECO:0000313" key="3">
    <source>
        <dbReference type="EMBL" id="MFD2159784.1"/>
    </source>
</evidence>
<dbReference type="NCBIfam" id="TIGR02595">
    <property type="entry name" value="PEP_CTERM"/>
    <property type="match status" value="1"/>
</dbReference>
<name>A0ABW4ZCP1_9BACT</name>
<organism evidence="3 4">
    <name type="scientific">Rubritalea tangerina</name>
    <dbReference type="NCBI Taxonomy" id="430798"/>
    <lineage>
        <taxon>Bacteria</taxon>
        <taxon>Pseudomonadati</taxon>
        <taxon>Verrucomicrobiota</taxon>
        <taxon>Verrucomicrobiia</taxon>
        <taxon>Verrucomicrobiales</taxon>
        <taxon>Rubritaleaceae</taxon>
        <taxon>Rubritalea</taxon>
    </lineage>
</organism>
<dbReference type="RefSeq" id="WP_377178421.1">
    <property type="nucleotide sequence ID" value="NZ_JBHUJB010000051.1"/>
</dbReference>
<accession>A0ABW4ZCP1</accession>
<dbReference type="Proteomes" id="UP001597389">
    <property type="component" value="Unassembled WGS sequence"/>
</dbReference>